<evidence type="ECO:0000313" key="2">
    <source>
        <dbReference type="Proteomes" id="UP000789375"/>
    </source>
</evidence>
<gene>
    <name evidence="1" type="ORF">FMOSSE_LOCUS1322</name>
</gene>
<sequence>MTLLFEFFPKLTQNLSHLLEDVDDSDVIIKVGEKLGYEEW</sequence>
<evidence type="ECO:0000313" key="1">
    <source>
        <dbReference type="EMBL" id="CAG8448158.1"/>
    </source>
</evidence>
<reference evidence="1" key="1">
    <citation type="submission" date="2021-06" db="EMBL/GenBank/DDBJ databases">
        <authorList>
            <person name="Kallberg Y."/>
            <person name="Tangrot J."/>
            <person name="Rosling A."/>
        </authorList>
    </citation>
    <scope>NUCLEOTIDE SEQUENCE</scope>
    <source>
        <strain evidence="1">87-6 pot B 2015</strain>
    </source>
</reference>
<dbReference type="AlphaFoldDB" id="A0A9N8VCC0"/>
<dbReference type="EMBL" id="CAJVPP010000151">
    <property type="protein sequence ID" value="CAG8448158.1"/>
    <property type="molecule type" value="Genomic_DNA"/>
</dbReference>
<proteinExistence type="predicted"/>
<accession>A0A9N8VCC0</accession>
<protein>
    <submittedName>
        <fullName evidence="1">4510_t:CDS:1</fullName>
    </submittedName>
</protein>
<name>A0A9N8VCC0_FUNMO</name>
<organism evidence="1 2">
    <name type="scientific">Funneliformis mosseae</name>
    <name type="common">Endomycorrhizal fungus</name>
    <name type="synonym">Glomus mosseae</name>
    <dbReference type="NCBI Taxonomy" id="27381"/>
    <lineage>
        <taxon>Eukaryota</taxon>
        <taxon>Fungi</taxon>
        <taxon>Fungi incertae sedis</taxon>
        <taxon>Mucoromycota</taxon>
        <taxon>Glomeromycotina</taxon>
        <taxon>Glomeromycetes</taxon>
        <taxon>Glomerales</taxon>
        <taxon>Glomeraceae</taxon>
        <taxon>Funneliformis</taxon>
    </lineage>
</organism>
<comment type="caution">
    <text evidence="1">The sequence shown here is derived from an EMBL/GenBank/DDBJ whole genome shotgun (WGS) entry which is preliminary data.</text>
</comment>
<keyword evidence="2" id="KW-1185">Reference proteome</keyword>
<dbReference type="Proteomes" id="UP000789375">
    <property type="component" value="Unassembled WGS sequence"/>
</dbReference>